<feature type="compositionally biased region" description="Polar residues" evidence="3">
    <location>
        <begin position="65"/>
        <end position="77"/>
    </location>
</feature>
<evidence type="ECO:0000313" key="6">
    <source>
        <dbReference type="EMBL" id="KAK6351617.1"/>
    </source>
</evidence>
<evidence type="ECO:0000256" key="3">
    <source>
        <dbReference type="SAM" id="MobiDB-lite"/>
    </source>
</evidence>
<dbReference type="EMBL" id="JAVHNR010000002">
    <property type="protein sequence ID" value="KAK6351617.1"/>
    <property type="molecule type" value="Genomic_DNA"/>
</dbReference>
<organism evidence="6 7">
    <name type="scientific">Orbilia javanica</name>
    <dbReference type="NCBI Taxonomy" id="47235"/>
    <lineage>
        <taxon>Eukaryota</taxon>
        <taxon>Fungi</taxon>
        <taxon>Dikarya</taxon>
        <taxon>Ascomycota</taxon>
        <taxon>Pezizomycotina</taxon>
        <taxon>Orbiliomycetes</taxon>
        <taxon>Orbiliales</taxon>
        <taxon>Orbiliaceae</taxon>
        <taxon>Orbilia</taxon>
    </lineage>
</organism>
<dbReference type="Pfam" id="PF03537">
    <property type="entry name" value="Glyco_hydro_114"/>
    <property type="match status" value="1"/>
</dbReference>
<feature type="transmembrane region" description="Helical" evidence="4">
    <location>
        <begin position="36"/>
        <end position="59"/>
    </location>
</feature>
<reference evidence="6 7" key="1">
    <citation type="submission" date="2019-10" db="EMBL/GenBank/DDBJ databases">
        <authorList>
            <person name="Palmer J.M."/>
        </authorList>
    </citation>
    <scope>NUCLEOTIDE SEQUENCE [LARGE SCALE GENOMIC DNA]</scope>
    <source>
        <strain evidence="6 7">TWF718</strain>
    </source>
</reference>
<sequence>MAKDIAITTSSGVVKKGSVASASGGPLAKLKRNRTWFWVLGALILLVLIGLGVGLGVGLTRKSTDGGSDNTADNSTDGQDRSGTTSTTLSGSSGSSSSGGIKTVTETYKVRPSQTATAAHWQPTAGETWQITLIRPPNNTDEKVSAYDIDLFDNSLSFIANLKIKGYKIICYFSAGSYEDWRPDAGNFTKGDYGEAMDGWEGEWWLDTNSKNVRDIMSERIALAQAKGCDAIDPDNINGYQNPTGFNLTEDDAVSFLKFMAGEAHGRGMAIGLKNGGAVVDDVVELMDFCVQESCVAYDECGPYRAFLEYNSPVFHLEYPDESGMTVAEICSPKNGAQGFSTLIKHLILDDWTQYCP</sequence>
<evidence type="ECO:0000256" key="1">
    <source>
        <dbReference type="ARBA" id="ARBA00001255"/>
    </source>
</evidence>
<dbReference type="InterPro" id="IPR017853">
    <property type="entry name" value="GH"/>
</dbReference>
<comment type="catalytic activity">
    <reaction evidence="1">
        <text>Hydrolysis of terminal, non-reducing alpha-D-galactose residues in alpha-D-galactosides, including galactose oligosaccharides, galactomannans and galactolipids.</text>
        <dbReference type="EC" id="3.2.1.22"/>
    </reaction>
</comment>
<dbReference type="InterPro" id="IPR013785">
    <property type="entry name" value="Aldolase_TIM"/>
</dbReference>
<feature type="domain" description="Glycoside-hydrolase family GH114 TIM-barrel" evidence="5">
    <location>
        <begin position="128"/>
        <end position="351"/>
    </location>
</feature>
<keyword evidence="4" id="KW-0812">Transmembrane</keyword>
<feature type="region of interest" description="Disordered" evidence="3">
    <location>
        <begin position="62"/>
        <end position="101"/>
    </location>
</feature>
<proteinExistence type="predicted"/>
<evidence type="ECO:0000259" key="5">
    <source>
        <dbReference type="Pfam" id="PF03537"/>
    </source>
</evidence>
<dbReference type="PANTHER" id="PTHR35273:SF2">
    <property type="entry name" value="ALPHA-GALACTOSIDASE"/>
    <property type="match status" value="1"/>
</dbReference>
<dbReference type="InterPro" id="IPR004352">
    <property type="entry name" value="GH114_TIM-barrel"/>
</dbReference>
<evidence type="ECO:0000313" key="7">
    <source>
        <dbReference type="Proteomes" id="UP001313282"/>
    </source>
</evidence>
<dbReference type="EC" id="3.2.1.22" evidence="2"/>
<comment type="caution">
    <text evidence="6">The sequence shown here is derived from an EMBL/GenBank/DDBJ whole genome shotgun (WGS) entry which is preliminary data.</text>
</comment>
<dbReference type="AlphaFoldDB" id="A0AAN8MY26"/>
<dbReference type="GO" id="GO:0004557">
    <property type="term" value="F:alpha-galactosidase activity"/>
    <property type="evidence" value="ECO:0007669"/>
    <property type="project" value="UniProtKB-EC"/>
</dbReference>
<dbReference type="PANTHER" id="PTHR35273">
    <property type="entry name" value="ALPHA-1,4 POLYGALACTOSAMINIDASE, PUTATIVE (AFU_ORTHOLOGUE AFUA_3G07890)-RELATED"/>
    <property type="match status" value="1"/>
</dbReference>
<accession>A0AAN8MY26</accession>
<evidence type="ECO:0000256" key="2">
    <source>
        <dbReference type="ARBA" id="ARBA00012755"/>
    </source>
</evidence>
<protein>
    <recommendedName>
        <fullName evidence="2">alpha-galactosidase</fullName>
        <ecNumber evidence="2">3.2.1.22</ecNumber>
    </recommendedName>
</protein>
<gene>
    <name evidence="6" type="ORF">TWF718_004772</name>
</gene>
<dbReference type="Gene3D" id="3.20.20.70">
    <property type="entry name" value="Aldolase class I"/>
    <property type="match status" value="1"/>
</dbReference>
<dbReference type="Proteomes" id="UP001313282">
    <property type="component" value="Unassembled WGS sequence"/>
</dbReference>
<name>A0AAN8MY26_9PEZI</name>
<keyword evidence="4" id="KW-0472">Membrane</keyword>
<feature type="compositionally biased region" description="Low complexity" evidence="3">
    <location>
        <begin position="82"/>
        <end position="100"/>
    </location>
</feature>
<keyword evidence="7" id="KW-1185">Reference proteome</keyword>
<dbReference type="SUPFAM" id="SSF51445">
    <property type="entry name" value="(Trans)glycosidases"/>
    <property type="match status" value="1"/>
</dbReference>
<evidence type="ECO:0000256" key="4">
    <source>
        <dbReference type="SAM" id="Phobius"/>
    </source>
</evidence>
<keyword evidence="4" id="KW-1133">Transmembrane helix</keyword>